<evidence type="ECO:0000256" key="3">
    <source>
        <dbReference type="ARBA" id="ARBA00022806"/>
    </source>
</evidence>
<dbReference type="PROSITE" id="PS51194">
    <property type="entry name" value="HELICASE_CTER"/>
    <property type="match status" value="1"/>
</dbReference>
<proteinExistence type="predicted"/>
<dbReference type="GO" id="GO:0006281">
    <property type="term" value="P:DNA repair"/>
    <property type="evidence" value="ECO:0007669"/>
    <property type="project" value="TreeGrafter"/>
</dbReference>
<dbReference type="PANTHER" id="PTHR45626:SF17">
    <property type="entry name" value="HELICASE-LIKE TRANSCRIPTION FACTOR"/>
    <property type="match status" value="1"/>
</dbReference>
<dbReference type="STRING" id="576137.A0A1L7XYZ3"/>
<dbReference type="Proteomes" id="UP000184330">
    <property type="component" value="Unassembled WGS sequence"/>
</dbReference>
<sequence>MWNAQAAQHALQSMVTAGLAFCFVCSTNLELRFGSKHRLSKCLFLTCEKCIPEQAEGSSSCPHSPRCPTFDVMLGENEYSQKSKLAEIKMTADEQPIKLRALLKSLSKCKWGEKSVVFSYWTTTLDLIESMFKSESITYTRIDGGMSGKKRTEAIDQFQRDGNIQVILVSITSGGTGLDLTAASRAYLMEPQWNPMIEEQAICRIYRMGQKRSVKIIRYRIRDSFEEKVVLLQDQKRDLAKITFSNAKLSEADLSASRLNHWDERYL</sequence>
<dbReference type="GO" id="GO:0005634">
    <property type="term" value="C:nucleus"/>
    <property type="evidence" value="ECO:0007669"/>
    <property type="project" value="TreeGrafter"/>
</dbReference>
<protein>
    <recommendedName>
        <fullName evidence="5">Helicase C-terminal domain-containing protein</fullName>
    </recommendedName>
</protein>
<keyword evidence="3" id="KW-0347">Helicase</keyword>
<organism evidence="6 7">
    <name type="scientific">Phialocephala subalpina</name>
    <dbReference type="NCBI Taxonomy" id="576137"/>
    <lineage>
        <taxon>Eukaryota</taxon>
        <taxon>Fungi</taxon>
        <taxon>Dikarya</taxon>
        <taxon>Ascomycota</taxon>
        <taxon>Pezizomycotina</taxon>
        <taxon>Leotiomycetes</taxon>
        <taxon>Helotiales</taxon>
        <taxon>Mollisiaceae</taxon>
        <taxon>Phialocephala</taxon>
        <taxon>Phialocephala fortinii species complex</taxon>
    </lineage>
</organism>
<gene>
    <name evidence="6" type="ORF">PAC_20195</name>
</gene>
<dbReference type="InterPro" id="IPR050628">
    <property type="entry name" value="SNF2_RAD54_helicase_TF"/>
</dbReference>
<reference evidence="6 7" key="1">
    <citation type="submission" date="2016-03" db="EMBL/GenBank/DDBJ databases">
        <authorList>
            <person name="Ploux O."/>
        </authorList>
    </citation>
    <scope>NUCLEOTIDE SEQUENCE [LARGE SCALE GENOMIC DNA]</scope>
    <source>
        <strain evidence="6 7">UAMH 11012</strain>
    </source>
</reference>
<evidence type="ECO:0000313" key="6">
    <source>
        <dbReference type="EMBL" id="CZR70293.1"/>
    </source>
</evidence>
<evidence type="ECO:0000256" key="1">
    <source>
        <dbReference type="ARBA" id="ARBA00022741"/>
    </source>
</evidence>
<dbReference type="SUPFAM" id="SSF52540">
    <property type="entry name" value="P-loop containing nucleoside triphosphate hydrolases"/>
    <property type="match status" value="1"/>
</dbReference>
<dbReference type="OrthoDB" id="448448at2759"/>
<dbReference type="Pfam" id="PF00271">
    <property type="entry name" value="Helicase_C"/>
    <property type="match status" value="1"/>
</dbReference>
<dbReference type="InterPro" id="IPR049730">
    <property type="entry name" value="SNF2/RAD54-like_C"/>
</dbReference>
<dbReference type="CDD" id="cd18793">
    <property type="entry name" value="SF2_C_SNF"/>
    <property type="match status" value="1"/>
</dbReference>
<keyword evidence="2" id="KW-0378">Hydrolase</keyword>
<evidence type="ECO:0000256" key="4">
    <source>
        <dbReference type="ARBA" id="ARBA00022840"/>
    </source>
</evidence>
<dbReference type="GO" id="GO:0008094">
    <property type="term" value="F:ATP-dependent activity, acting on DNA"/>
    <property type="evidence" value="ECO:0007669"/>
    <property type="project" value="TreeGrafter"/>
</dbReference>
<feature type="domain" description="Helicase C-terminal" evidence="5">
    <location>
        <begin position="101"/>
        <end position="255"/>
    </location>
</feature>
<evidence type="ECO:0000259" key="5">
    <source>
        <dbReference type="PROSITE" id="PS51194"/>
    </source>
</evidence>
<keyword evidence="7" id="KW-1185">Reference proteome</keyword>
<evidence type="ECO:0000313" key="7">
    <source>
        <dbReference type="Proteomes" id="UP000184330"/>
    </source>
</evidence>
<dbReference type="PANTHER" id="PTHR45626">
    <property type="entry name" value="TRANSCRIPTION TERMINATION FACTOR 2-RELATED"/>
    <property type="match status" value="1"/>
</dbReference>
<dbReference type="InterPro" id="IPR001650">
    <property type="entry name" value="Helicase_C-like"/>
</dbReference>
<name>A0A1L7XYZ3_9HELO</name>
<dbReference type="AlphaFoldDB" id="A0A1L7XYZ3"/>
<dbReference type="EMBL" id="FJOG01000151">
    <property type="protein sequence ID" value="CZR70293.1"/>
    <property type="molecule type" value="Genomic_DNA"/>
</dbReference>
<keyword evidence="4" id="KW-0067">ATP-binding</keyword>
<dbReference type="Gene3D" id="3.40.50.300">
    <property type="entry name" value="P-loop containing nucleotide triphosphate hydrolases"/>
    <property type="match status" value="1"/>
</dbReference>
<dbReference type="GO" id="GO:0004386">
    <property type="term" value="F:helicase activity"/>
    <property type="evidence" value="ECO:0007669"/>
    <property type="project" value="UniProtKB-KW"/>
</dbReference>
<evidence type="ECO:0000256" key="2">
    <source>
        <dbReference type="ARBA" id="ARBA00022801"/>
    </source>
</evidence>
<accession>A0A1L7XYZ3</accession>
<dbReference type="GO" id="GO:0005524">
    <property type="term" value="F:ATP binding"/>
    <property type="evidence" value="ECO:0007669"/>
    <property type="project" value="UniProtKB-KW"/>
</dbReference>
<dbReference type="InterPro" id="IPR027417">
    <property type="entry name" value="P-loop_NTPase"/>
</dbReference>
<dbReference type="GO" id="GO:0016787">
    <property type="term" value="F:hydrolase activity"/>
    <property type="evidence" value="ECO:0007669"/>
    <property type="project" value="UniProtKB-KW"/>
</dbReference>
<keyword evidence="1" id="KW-0547">Nucleotide-binding</keyword>
<dbReference type="SMART" id="SM00490">
    <property type="entry name" value="HELICc"/>
    <property type="match status" value="1"/>
</dbReference>